<evidence type="ECO:0000256" key="7">
    <source>
        <dbReference type="ARBA" id="ARBA00022833"/>
    </source>
</evidence>
<feature type="transmembrane region" description="Helical" evidence="11">
    <location>
        <begin position="308"/>
        <end position="328"/>
    </location>
</feature>
<organism evidence="13 14">
    <name type="scientific">Nitratireductor aestuarii</name>
    <dbReference type="NCBI Taxonomy" id="1735103"/>
    <lineage>
        <taxon>Bacteria</taxon>
        <taxon>Pseudomonadati</taxon>
        <taxon>Pseudomonadota</taxon>
        <taxon>Alphaproteobacteria</taxon>
        <taxon>Hyphomicrobiales</taxon>
        <taxon>Phyllobacteriaceae</taxon>
        <taxon>Nitratireductor</taxon>
    </lineage>
</organism>
<proteinExistence type="inferred from homology"/>
<dbReference type="Gene3D" id="2.30.42.10">
    <property type="match status" value="1"/>
</dbReference>
<evidence type="ECO:0000256" key="4">
    <source>
        <dbReference type="ARBA" id="ARBA00022670"/>
    </source>
</evidence>
<dbReference type="SMART" id="SM00228">
    <property type="entry name" value="PDZ"/>
    <property type="match status" value="1"/>
</dbReference>
<evidence type="ECO:0000256" key="1">
    <source>
        <dbReference type="ARBA" id="ARBA00001947"/>
    </source>
</evidence>
<evidence type="ECO:0000256" key="8">
    <source>
        <dbReference type="ARBA" id="ARBA00022989"/>
    </source>
</evidence>
<feature type="transmembrane region" description="Helical" evidence="11">
    <location>
        <begin position="356"/>
        <end position="374"/>
    </location>
</feature>
<dbReference type="PANTHER" id="PTHR42837:SF2">
    <property type="entry name" value="MEMBRANE METALLOPROTEASE ARASP2, CHLOROPLASTIC-RELATED"/>
    <property type="match status" value="1"/>
</dbReference>
<dbReference type="CDD" id="cd06163">
    <property type="entry name" value="S2P-M50_PDZ_RseP-like"/>
    <property type="match status" value="1"/>
</dbReference>
<dbReference type="GO" id="GO:0046872">
    <property type="term" value="F:metal ion binding"/>
    <property type="evidence" value="ECO:0007669"/>
    <property type="project" value="UniProtKB-KW"/>
</dbReference>
<evidence type="ECO:0000256" key="10">
    <source>
        <dbReference type="ARBA" id="ARBA00023136"/>
    </source>
</evidence>
<keyword evidence="5 11" id="KW-0812">Transmembrane</keyword>
<protein>
    <recommendedName>
        <fullName evidence="11">Zinc metalloprotease</fullName>
        <ecNumber evidence="11">3.4.24.-</ecNumber>
    </recommendedName>
</protein>
<dbReference type="InterPro" id="IPR004387">
    <property type="entry name" value="Pept_M50_Zn"/>
</dbReference>
<dbReference type="GO" id="GO:0016020">
    <property type="term" value="C:membrane"/>
    <property type="evidence" value="ECO:0007669"/>
    <property type="project" value="UniProtKB-SubCell"/>
</dbReference>
<keyword evidence="6 11" id="KW-0378">Hydrolase</keyword>
<dbReference type="RefSeq" id="WP_188719306.1">
    <property type="nucleotide sequence ID" value="NZ_BMIF01000001.1"/>
</dbReference>
<dbReference type="CDD" id="cd23081">
    <property type="entry name" value="cpPDZ_EcRseP-like"/>
    <property type="match status" value="1"/>
</dbReference>
<dbReference type="AlphaFoldDB" id="A0A916VZ26"/>
<evidence type="ECO:0000313" key="13">
    <source>
        <dbReference type="EMBL" id="GGA54079.1"/>
    </source>
</evidence>
<dbReference type="Proteomes" id="UP000636264">
    <property type="component" value="Unassembled WGS sequence"/>
</dbReference>
<reference evidence="13" key="2">
    <citation type="submission" date="2020-09" db="EMBL/GenBank/DDBJ databases">
        <authorList>
            <person name="Sun Q."/>
            <person name="Zhou Y."/>
        </authorList>
    </citation>
    <scope>NUCLEOTIDE SEQUENCE</scope>
    <source>
        <strain evidence="13">CGMCC 1.15320</strain>
    </source>
</reference>
<evidence type="ECO:0000259" key="12">
    <source>
        <dbReference type="SMART" id="SM00228"/>
    </source>
</evidence>
<keyword evidence="8 11" id="KW-1133">Transmembrane helix</keyword>
<dbReference type="EMBL" id="BMIF01000001">
    <property type="protein sequence ID" value="GGA54079.1"/>
    <property type="molecule type" value="Genomic_DNA"/>
</dbReference>
<keyword evidence="9 11" id="KW-0482">Metalloprotease</keyword>
<evidence type="ECO:0000256" key="5">
    <source>
        <dbReference type="ARBA" id="ARBA00022692"/>
    </source>
</evidence>
<keyword evidence="7 11" id="KW-0862">Zinc</keyword>
<name>A0A916VZ26_9HYPH</name>
<dbReference type="SUPFAM" id="SSF50156">
    <property type="entry name" value="PDZ domain-like"/>
    <property type="match status" value="1"/>
</dbReference>
<dbReference type="InterPro" id="IPR001478">
    <property type="entry name" value="PDZ"/>
</dbReference>
<evidence type="ECO:0000256" key="6">
    <source>
        <dbReference type="ARBA" id="ARBA00022801"/>
    </source>
</evidence>
<reference evidence="13" key="1">
    <citation type="journal article" date="2014" name="Int. J. Syst. Evol. Microbiol.">
        <title>Complete genome sequence of Corynebacterium casei LMG S-19264T (=DSM 44701T), isolated from a smear-ripened cheese.</title>
        <authorList>
            <consortium name="US DOE Joint Genome Institute (JGI-PGF)"/>
            <person name="Walter F."/>
            <person name="Albersmeier A."/>
            <person name="Kalinowski J."/>
            <person name="Ruckert C."/>
        </authorList>
    </citation>
    <scope>NUCLEOTIDE SEQUENCE</scope>
    <source>
        <strain evidence="13">CGMCC 1.15320</strain>
    </source>
</reference>
<dbReference type="GO" id="GO:0004222">
    <property type="term" value="F:metalloendopeptidase activity"/>
    <property type="evidence" value="ECO:0007669"/>
    <property type="project" value="InterPro"/>
</dbReference>
<comment type="cofactor">
    <cofactor evidence="1 11">
        <name>Zn(2+)</name>
        <dbReference type="ChEBI" id="CHEBI:29105"/>
    </cofactor>
</comment>
<keyword evidence="11" id="KW-0479">Metal-binding</keyword>
<feature type="domain" description="PDZ" evidence="12">
    <location>
        <begin position="140"/>
        <end position="208"/>
    </location>
</feature>
<keyword evidence="4" id="KW-0645">Protease</keyword>
<dbReference type="Pfam" id="PF17820">
    <property type="entry name" value="PDZ_6"/>
    <property type="match status" value="1"/>
</dbReference>
<sequence length="380" mass="40826">MTDISAIIPGLGSFLFGTLVPFFFVLLVVVFVHEMGHFIAGRLCGIGVQAFSIGFGPEIFGYTAKNGTRWRLAAIPLGGYVKFVGDMSATSASVDEQALSKLSEAERRVAFHTQPLWKRAITVFAGPFANFVLGAAVFAAMFAIYGQYVYQPTVAEVRPNSPAAEAGILPGDTFISVDGVRVASFADVQRIVTGRAGDPLKIVLERDGREIETVATPEVSEQPTALGQKVRIGLIGVVTNEAVGKRDRIEYGPLQAVVAGIQETGDVIARTGQFMKRFVAGREDRCQLGGPVRIADMAGRAAGLGFEWLVQLVALLSVGIGILNLLPIPPLDGGHLMLYAAEAIVRRPIPAQVTEAVYRVGMLMVLAFMMFVFWNDLFGC</sequence>
<evidence type="ECO:0000256" key="11">
    <source>
        <dbReference type="RuleBase" id="RU362031"/>
    </source>
</evidence>
<accession>A0A916VZ26</accession>
<dbReference type="EC" id="3.4.24.-" evidence="11"/>
<evidence type="ECO:0000256" key="2">
    <source>
        <dbReference type="ARBA" id="ARBA00004141"/>
    </source>
</evidence>
<comment type="similarity">
    <text evidence="3 11">Belongs to the peptidase M50B family.</text>
</comment>
<evidence type="ECO:0000313" key="14">
    <source>
        <dbReference type="Proteomes" id="UP000636264"/>
    </source>
</evidence>
<feature type="transmembrane region" description="Helical" evidence="11">
    <location>
        <begin position="6"/>
        <end position="32"/>
    </location>
</feature>
<dbReference type="PANTHER" id="PTHR42837">
    <property type="entry name" value="REGULATOR OF SIGMA-E PROTEASE RSEP"/>
    <property type="match status" value="1"/>
</dbReference>
<dbReference type="InterPro" id="IPR008915">
    <property type="entry name" value="Peptidase_M50"/>
</dbReference>
<dbReference type="Pfam" id="PF02163">
    <property type="entry name" value="Peptidase_M50"/>
    <property type="match status" value="1"/>
</dbReference>
<dbReference type="InterPro" id="IPR036034">
    <property type="entry name" value="PDZ_sf"/>
</dbReference>
<evidence type="ECO:0000256" key="3">
    <source>
        <dbReference type="ARBA" id="ARBA00007931"/>
    </source>
</evidence>
<comment type="subcellular location">
    <subcellularLocation>
        <location evidence="2">Membrane</location>
        <topology evidence="2">Multi-pass membrane protein</topology>
    </subcellularLocation>
</comment>
<dbReference type="GO" id="GO:0006508">
    <property type="term" value="P:proteolysis"/>
    <property type="evidence" value="ECO:0007669"/>
    <property type="project" value="UniProtKB-KW"/>
</dbReference>
<dbReference type="InterPro" id="IPR041489">
    <property type="entry name" value="PDZ_6"/>
</dbReference>
<comment type="caution">
    <text evidence="13">The sequence shown here is derived from an EMBL/GenBank/DDBJ whole genome shotgun (WGS) entry which is preliminary data.</text>
</comment>
<evidence type="ECO:0000256" key="9">
    <source>
        <dbReference type="ARBA" id="ARBA00023049"/>
    </source>
</evidence>
<dbReference type="NCBIfam" id="TIGR00054">
    <property type="entry name" value="RIP metalloprotease RseP"/>
    <property type="match status" value="1"/>
</dbReference>
<keyword evidence="10 11" id="KW-0472">Membrane</keyword>
<gene>
    <name evidence="13" type="ORF">GCM10011385_04550</name>
</gene>
<feature type="transmembrane region" description="Helical" evidence="11">
    <location>
        <begin position="128"/>
        <end position="150"/>
    </location>
</feature>
<keyword evidence="14" id="KW-1185">Reference proteome</keyword>